<protein>
    <submittedName>
        <fullName evidence="1">Uncharacterized protein</fullName>
    </submittedName>
</protein>
<reference evidence="1" key="1">
    <citation type="submission" date="2023-06" db="EMBL/GenBank/DDBJ databases">
        <title>Genome-scale phylogeny and comparative genomics of the fungal order Sordariales.</title>
        <authorList>
            <consortium name="Lawrence Berkeley National Laboratory"/>
            <person name="Hensen N."/>
            <person name="Bonometti L."/>
            <person name="Westerberg I."/>
            <person name="Brannstrom I.O."/>
            <person name="Guillou S."/>
            <person name="Cros-Aarteil S."/>
            <person name="Calhoun S."/>
            <person name="Haridas S."/>
            <person name="Kuo A."/>
            <person name="Mondo S."/>
            <person name="Pangilinan J."/>
            <person name="Riley R."/>
            <person name="LaButti K."/>
            <person name="Andreopoulos B."/>
            <person name="Lipzen A."/>
            <person name="Chen C."/>
            <person name="Yanf M."/>
            <person name="Daum C."/>
            <person name="Ng V."/>
            <person name="Clum A."/>
            <person name="Steindorff A."/>
            <person name="Ohm R."/>
            <person name="Martin F."/>
            <person name="Silar P."/>
            <person name="Natvig D."/>
            <person name="Lalanne C."/>
            <person name="Gautier V."/>
            <person name="Ament-velasquez S.L."/>
            <person name="Kruys A."/>
            <person name="Hutchinson M.I."/>
            <person name="Powell A.J."/>
            <person name="Barry K."/>
            <person name="Miller A.N."/>
            <person name="Grigoriev I.V."/>
            <person name="Debuchy R."/>
            <person name="Gladieux P."/>
            <person name="Thoren M.H."/>
            <person name="Johannesson H."/>
        </authorList>
    </citation>
    <scope>NUCLEOTIDE SEQUENCE</scope>
    <source>
        <strain evidence="1">SMH2392-1A</strain>
    </source>
</reference>
<accession>A0AA40AWD4</accession>
<evidence type="ECO:0000313" key="1">
    <source>
        <dbReference type="EMBL" id="KAK0723179.1"/>
    </source>
</evidence>
<name>A0AA40AWD4_9PEZI</name>
<organism evidence="1 2">
    <name type="scientific">Lasiosphaeria miniovina</name>
    <dbReference type="NCBI Taxonomy" id="1954250"/>
    <lineage>
        <taxon>Eukaryota</taxon>
        <taxon>Fungi</taxon>
        <taxon>Dikarya</taxon>
        <taxon>Ascomycota</taxon>
        <taxon>Pezizomycotina</taxon>
        <taxon>Sordariomycetes</taxon>
        <taxon>Sordariomycetidae</taxon>
        <taxon>Sordariales</taxon>
        <taxon>Lasiosphaeriaceae</taxon>
        <taxon>Lasiosphaeria</taxon>
    </lineage>
</organism>
<comment type="caution">
    <text evidence="1">The sequence shown here is derived from an EMBL/GenBank/DDBJ whole genome shotgun (WGS) entry which is preliminary data.</text>
</comment>
<sequence length="70" mass="7394">MSPVLPAPAVSMMKARRVDSQASAVEKGLPRGIDTVAPAISVRGDMTIAGLDSSRHARFNMSPVPTIMNM</sequence>
<evidence type="ECO:0000313" key="2">
    <source>
        <dbReference type="Proteomes" id="UP001172101"/>
    </source>
</evidence>
<dbReference type="Proteomes" id="UP001172101">
    <property type="component" value="Unassembled WGS sequence"/>
</dbReference>
<gene>
    <name evidence="1" type="ORF">B0T26DRAFT_750482</name>
</gene>
<dbReference type="GeneID" id="85328496"/>
<dbReference type="RefSeq" id="XP_060299103.1">
    <property type="nucleotide sequence ID" value="XM_060445226.1"/>
</dbReference>
<keyword evidence="2" id="KW-1185">Reference proteome</keyword>
<proteinExistence type="predicted"/>
<dbReference type="AlphaFoldDB" id="A0AA40AWD4"/>
<dbReference type="EMBL" id="JAUIRO010000003">
    <property type="protein sequence ID" value="KAK0723179.1"/>
    <property type="molecule type" value="Genomic_DNA"/>
</dbReference>